<comment type="similarity">
    <text evidence="1">Belongs to the SMC family. SbcC subfamily.</text>
</comment>
<evidence type="ECO:0000256" key="2">
    <source>
        <dbReference type="ARBA" id="ARBA00011322"/>
    </source>
</evidence>
<dbReference type="PANTHER" id="PTHR32114">
    <property type="entry name" value="ABC TRANSPORTER ABCH.3"/>
    <property type="match status" value="1"/>
</dbReference>
<accession>K6Q2C4</accession>
<comment type="caution">
    <text evidence="6">The sequence shown here is derived from an EMBL/GenBank/DDBJ whole genome shotgun (WGS) entry which is preliminary data.</text>
</comment>
<feature type="domain" description="Protein CR006 P-loop" evidence="5">
    <location>
        <begin position="181"/>
        <end position="661"/>
    </location>
</feature>
<dbReference type="EMBL" id="AENY02000002">
    <property type="protein sequence ID" value="EKP95149.1"/>
    <property type="molecule type" value="Genomic_DNA"/>
</dbReference>
<dbReference type="InterPro" id="IPR026866">
    <property type="entry name" value="CR006_AAA"/>
</dbReference>
<dbReference type="Proteomes" id="UP000005710">
    <property type="component" value="Unassembled WGS sequence"/>
</dbReference>
<reference evidence="6" key="1">
    <citation type="submission" date="2010-10" db="EMBL/GenBank/DDBJ databases">
        <authorList>
            <consortium name="US DOE Joint Genome Institute (JGI-PGF)"/>
            <person name="Lucas S."/>
            <person name="Copeland A."/>
            <person name="Lapidus A."/>
            <person name="Bruce D."/>
            <person name="Goodwin L."/>
            <person name="Pitluck S."/>
            <person name="Kyrpides N."/>
            <person name="Mavromatis K."/>
            <person name="Detter J.C."/>
            <person name="Han C."/>
            <person name="Land M."/>
            <person name="Hauser L."/>
            <person name="Markowitz V."/>
            <person name="Cheng J.-F."/>
            <person name="Hugenholtz P."/>
            <person name="Woyke T."/>
            <person name="Wu D."/>
            <person name="Pukall R."/>
            <person name="Wahrenburg C."/>
            <person name="Brambilla E."/>
            <person name="Klenk H.-P."/>
            <person name="Eisen J.A."/>
        </authorList>
    </citation>
    <scope>NUCLEOTIDE SEQUENCE [LARGE SCALE GENOMIC DNA]</scope>
    <source>
        <strain evidence="6">DSM 13965</strain>
    </source>
</reference>
<dbReference type="CDD" id="cd00267">
    <property type="entry name" value="ABC_ATPase"/>
    <property type="match status" value="1"/>
</dbReference>
<keyword evidence="7" id="KW-1185">Reference proteome</keyword>
<dbReference type="PANTHER" id="PTHR32114:SF2">
    <property type="entry name" value="ABC TRANSPORTER ABCH.3"/>
    <property type="match status" value="1"/>
</dbReference>
<dbReference type="Pfam" id="PF13166">
    <property type="entry name" value="AAA_13"/>
    <property type="match status" value="1"/>
</dbReference>
<evidence type="ECO:0000256" key="3">
    <source>
        <dbReference type="ARBA" id="ARBA00013368"/>
    </source>
</evidence>
<dbReference type="eggNOG" id="COG4694">
    <property type="taxonomic scope" value="Bacteria"/>
</dbReference>
<dbReference type="RefSeq" id="WP_006903158.1">
    <property type="nucleotide sequence ID" value="NZ_JH976535.1"/>
</dbReference>
<proteinExistence type="inferred from homology"/>
<dbReference type="Gene3D" id="3.40.50.300">
    <property type="entry name" value="P-loop containing nucleotide triphosphate hydrolases"/>
    <property type="match status" value="2"/>
</dbReference>
<feature type="coiled-coil region" evidence="4">
    <location>
        <begin position="411"/>
        <end position="480"/>
    </location>
</feature>
<name>K6Q2C4_9FIRM</name>
<organism evidence="6 7">
    <name type="scientific">Thermaerobacter subterraneus DSM 13965</name>
    <dbReference type="NCBI Taxonomy" id="867903"/>
    <lineage>
        <taxon>Bacteria</taxon>
        <taxon>Bacillati</taxon>
        <taxon>Bacillota</taxon>
        <taxon>Clostridia</taxon>
        <taxon>Eubacteriales</taxon>
        <taxon>Clostridiales Family XVII. Incertae Sedis</taxon>
        <taxon>Thermaerobacter</taxon>
    </lineage>
</organism>
<evidence type="ECO:0000256" key="1">
    <source>
        <dbReference type="ARBA" id="ARBA00006930"/>
    </source>
</evidence>
<dbReference type="HOGENOM" id="CLU_020919_0_0_9"/>
<dbReference type="AlphaFoldDB" id="K6Q2C4"/>
<evidence type="ECO:0000313" key="6">
    <source>
        <dbReference type="EMBL" id="EKP95149.1"/>
    </source>
</evidence>
<dbReference type="InterPro" id="IPR027417">
    <property type="entry name" value="P-loop_NTPase"/>
</dbReference>
<protein>
    <recommendedName>
        <fullName evidence="3">Nuclease SbcCD subunit C</fullName>
    </recommendedName>
</protein>
<evidence type="ECO:0000259" key="5">
    <source>
        <dbReference type="Pfam" id="PF13166"/>
    </source>
</evidence>
<reference evidence="6" key="2">
    <citation type="submission" date="2012-10" db="EMBL/GenBank/DDBJ databases">
        <title>Improved high-quality draft of Thermaerobacter subterraneus C21, DSM 13965.</title>
        <authorList>
            <consortium name="DOE Joint Genome Institute"/>
            <person name="Eisen J."/>
            <person name="Huntemann M."/>
            <person name="Wei C.-L."/>
            <person name="Han J."/>
            <person name="Detter J.C."/>
            <person name="Han C."/>
            <person name="Tapia R."/>
            <person name="Chen A."/>
            <person name="Kyrpides N."/>
            <person name="Mavromatis K."/>
            <person name="Markowitz V."/>
            <person name="Szeto E."/>
            <person name="Ivanova N."/>
            <person name="Mikhailova N."/>
            <person name="Ovchinnikova G."/>
            <person name="Pagani I."/>
            <person name="Pati A."/>
            <person name="Goodwin L."/>
            <person name="Nordberg H.P."/>
            <person name="Cantor M.N."/>
            <person name="Hua S.X."/>
            <person name="Woyke T."/>
            <person name="Eisen J."/>
            <person name="Klenk H.-P."/>
        </authorList>
    </citation>
    <scope>NUCLEOTIDE SEQUENCE [LARGE SCALE GENOMIC DNA]</scope>
    <source>
        <strain evidence="6">DSM 13965</strain>
    </source>
</reference>
<keyword evidence="4" id="KW-0175">Coiled coil</keyword>
<gene>
    <name evidence="6" type="ORF">ThesuDRAFT_00879</name>
</gene>
<feature type="coiled-coil region" evidence="4">
    <location>
        <begin position="136"/>
        <end position="195"/>
    </location>
</feature>
<evidence type="ECO:0000256" key="4">
    <source>
        <dbReference type="SAM" id="Coils"/>
    </source>
</evidence>
<dbReference type="SUPFAM" id="SSF52540">
    <property type="entry name" value="P-loop containing nucleoside triphosphate hydrolases"/>
    <property type="match status" value="1"/>
</dbReference>
<comment type="subunit">
    <text evidence="2">Heterodimer of SbcC and SbcD.</text>
</comment>
<sequence length="760" mass="86871">MIEKLIALRGIGLLHNAVPQRAVTLKPITAIYAENGRGKSTLASVLRAFSCGDATAINARTTIGGQNGPTVHLRLNGRNYQFRDGQWTASYDKILVFDSEFVDKNVCSGSRIEPAHRENLLEFALGETGVRHKRTIDKIIEKIRHIQNTLRELTAEIARHSGPYQVSEFVQLQPEPDIESRLKELKQRLADAKRVDDFLHRPVPRQLQMPEFDIETVSTILGKSLESVDNDVEEIVKVHIARRLGGHGEQWLREGLAYLRHGDECPFCGQGLHGITLVEAYKVYFNAAYEALKRQIEVALQEVQKTFSHENWSAISEIFQLNELAGRMWSDRFDCNFAKMVDINALRRTWDALRDNAIELLRQKLAAPLRQLHAQELVADVKTKYLEMRKQVDAYNEAIIRVVRDIEALQSSLKVENMDRLENDIECLEAAQRRLLPEVSRVCQRYQRFENAKRLLERCKDELREQLHDYTEQLLATYRDTINNLLDRFGANFSIVEIGVRHTGGRARTEYRLRVLGETIPVVSPGGRSDVPSLVTTLSEGDKRTLALAFFLARVTLEQSMEDCIIVIDDPVSSLDMGRRRATRDALLKVATRCSQLIVLSHDALFLRDALEKIADDGIWTCLQLTRRGDYSVLEGCDIHRICRDDYYRSYELLLNYLTSGPNGNEAEVARTIRIYLEHNLRNRYPVELEGAKNLGKMIERIRNDLSRFGQLAARLDDLVQLNDFCSPFHHGTDDRPPDPTDSELRPMVRLALEIGRGER</sequence>
<dbReference type="OrthoDB" id="1779972at2"/>
<evidence type="ECO:0000313" key="7">
    <source>
        <dbReference type="Proteomes" id="UP000005710"/>
    </source>
</evidence>